<comment type="caution">
    <text evidence="1">The sequence shown here is derived from an EMBL/GenBank/DDBJ whole genome shotgun (WGS) entry which is preliminary data.</text>
</comment>
<gene>
    <name evidence="1" type="ORF">HPB47_001788</name>
</gene>
<evidence type="ECO:0000313" key="1">
    <source>
        <dbReference type="EMBL" id="KAG0422387.1"/>
    </source>
</evidence>
<evidence type="ECO:0000313" key="2">
    <source>
        <dbReference type="Proteomes" id="UP000805193"/>
    </source>
</evidence>
<proteinExistence type="predicted"/>
<protein>
    <submittedName>
        <fullName evidence="1">Uncharacterized protein</fullName>
    </submittedName>
</protein>
<sequence>MAEITQKPLWDYWSNRWETGNTPWNRPDIHPLLTAHENDVLGNKRDAQVFIPLCGKAKEVKWFYDRGHRVAGLEYVEKTARQFFEENKLPYEETTCPVINCKILQTDDKRLRIFVCNVFDLKKESVGSVDVIWDRGALVAVNKEDRSRYISVMRPLMSPDCRYILISVVHEDDSYTGFPTSIPDDTVRELFGKEMKITKMAENRRKQDHFYIKAPVSEVLWCITL</sequence>
<name>A0AC60PN22_IXOPE</name>
<reference evidence="1 2" key="1">
    <citation type="journal article" date="2020" name="Cell">
        <title>Large-Scale Comparative Analyses of Tick Genomes Elucidate Their Genetic Diversity and Vector Capacities.</title>
        <authorList>
            <consortium name="Tick Genome and Microbiome Consortium (TIGMIC)"/>
            <person name="Jia N."/>
            <person name="Wang J."/>
            <person name="Shi W."/>
            <person name="Du L."/>
            <person name="Sun Y."/>
            <person name="Zhan W."/>
            <person name="Jiang J.F."/>
            <person name="Wang Q."/>
            <person name="Zhang B."/>
            <person name="Ji P."/>
            <person name="Bell-Sakyi L."/>
            <person name="Cui X.M."/>
            <person name="Yuan T.T."/>
            <person name="Jiang B.G."/>
            <person name="Yang W.F."/>
            <person name="Lam T.T."/>
            <person name="Chang Q.C."/>
            <person name="Ding S.J."/>
            <person name="Wang X.J."/>
            <person name="Zhu J.G."/>
            <person name="Ruan X.D."/>
            <person name="Zhao L."/>
            <person name="Wei J.T."/>
            <person name="Ye R.Z."/>
            <person name="Que T.C."/>
            <person name="Du C.H."/>
            <person name="Zhou Y.H."/>
            <person name="Cheng J.X."/>
            <person name="Dai P.F."/>
            <person name="Guo W.B."/>
            <person name="Han X.H."/>
            <person name="Huang E.J."/>
            <person name="Li L.F."/>
            <person name="Wei W."/>
            <person name="Gao Y.C."/>
            <person name="Liu J.Z."/>
            <person name="Shao H.Z."/>
            <person name="Wang X."/>
            <person name="Wang C.C."/>
            <person name="Yang T.C."/>
            <person name="Huo Q.B."/>
            <person name="Li W."/>
            <person name="Chen H.Y."/>
            <person name="Chen S.E."/>
            <person name="Zhou L.G."/>
            <person name="Ni X.B."/>
            <person name="Tian J.H."/>
            <person name="Sheng Y."/>
            <person name="Liu T."/>
            <person name="Pan Y.S."/>
            <person name="Xia L.Y."/>
            <person name="Li J."/>
            <person name="Zhao F."/>
            <person name="Cao W.C."/>
        </authorList>
    </citation>
    <scope>NUCLEOTIDE SEQUENCE [LARGE SCALE GENOMIC DNA]</scope>
    <source>
        <strain evidence="1">Iper-2018</strain>
    </source>
</reference>
<organism evidence="1 2">
    <name type="scientific">Ixodes persulcatus</name>
    <name type="common">Taiga tick</name>
    <dbReference type="NCBI Taxonomy" id="34615"/>
    <lineage>
        <taxon>Eukaryota</taxon>
        <taxon>Metazoa</taxon>
        <taxon>Ecdysozoa</taxon>
        <taxon>Arthropoda</taxon>
        <taxon>Chelicerata</taxon>
        <taxon>Arachnida</taxon>
        <taxon>Acari</taxon>
        <taxon>Parasitiformes</taxon>
        <taxon>Ixodida</taxon>
        <taxon>Ixodoidea</taxon>
        <taxon>Ixodidae</taxon>
        <taxon>Ixodinae</taxon>
        <taxon>Ixodes</taxon>
    </lineage>
</organism>
<dbReference type="Proteomes" id="UP000805193">
    <property type="component" value="Unassembled WGS sequence"/>
</dbReference>
<accession>A0AC60PN22</accession>
<dbReference type="EMBL" id="JABSTQ010010238">
    <property type="protein sequence ID" value="KAG0422387.1"/>
    <property type="molecule type" value="Genomic_DNA"/>
</dbReference>
<keyword evidence="2" id="KW-1185">Reference proteome</keyword>